<dbReference type="PANTHER" id="PTHR42718">
    <property type="entry name" value="MAJOR FACILITATOR SUPERFAMILY MULTIDRUG TRANSPORTER MFSC"/>
    <property type="match status" value="1"/>
</dbReference>
<dbReference type="Proteomes" id="UP001382727">
    <property type="component" value="Chromosome"/>
</dbReference>
<comment type="subcellular location">
    <subcellularLocation>
        <location evidence="1">Cell membrane</location>
        <topology evidence="1">Multi-pass membrane protein</topology>
    </subcellularLocation>
</comment>
<dbReference type="InterPro" id="IPR011701">
    <property type="entry name" value="MFS"/>
</dbReference>
<evidence type="ECO:0000256" key="6">
    <source>
        <dbReference type="ARBA" id="ARBA00023136"/>
    </source>
</evidence>
<dbReference type="Gene3D" id="1.20.1250.20">
    <property type="entry name" value="MFS general substrate transporter like domains"/>
    <property type="match status" value="1"/>
</dbReference>
<dbReference type="InterPro" id="IPR036259">
    <property type="entry name" value="MFS_trans_sf"/>
</dbReference>
<feature type="transmembrane region" description="Helical" evidence="7">
    <location>
        <begin position="89"/>
        <end position="108"/>
    </location>
</feature>
<feature type="transmembrane region" description="Helical" evidence="7">
    <location>
        <begin position="238"/>
        <end position="260"/>
    </location>
</feature>
<dbReference type="NCBIfam" id="TIGR00711">
    <property type="entry name" value="efflux_EmrB"/>
    <property type="match status" value="1"/>
</dbReference>
<dbReference type="Pfam" id="PF07690">
    <property type="entry name" value="MFS_1"/>
    <property type="match status" value="1"/>
</dbReference>
<dbReference type="PROSITE" id="PS50850">
    <property type="entry name" value="MFS"/>
    <property type="match status" value="1"/>
</dbReference>
<protein>
    <submittedName>
        <fullName evidence="9">DHA2 family efflux MFS transporter permease subunit</fullName>
    </submittedName>
</protein>
<dbReference type="SUPFAM" id="SSF103473">
    <property type="entry name" value="MFS general substrate transporter"/>
    <property type="match status" value="1"/>
</dbReference>
<keyword evidence="4 7" id="KW-0812">Transmembrane</keyword>
<evidence type="ECO:0000256" key="5">
    <source>
        <dbReference type="ARBA" id="ARBA00022989"/>
    </source>
</evidence>
<sequence length="508" mass="52873">MTDSPVAQAPSTHDPLPENPWPALWALVIGFFMILVDVSIVSIATPALMESFDAGIEPVLWVTSAYLLAYAVPLLITGRFGDRYGPKRIYLVGLTIFTLASLACGLSPTIHWLVAARVVQGLGASLMTPQTMAVITRTFPPERRGSAMALWGATAGVAFLVGPLLGGLLLDAFGWEWIFFINVPVGLIGLVLAVRLVPSLRTHAHAMDWVGVVLSAVGLFLVIFGLQEGEGLDWGRIIGPVTVPVLIGAGVLVLVAFVGWQARGPQEPLVPLGLFRDRNFSLANVAITMMSLAVTAMMFPLLVWLQTVRGFSPTGAALIIAPQGIAAILLARRVGHLVDRIHPRVLPTIGLGGFAVTLFVLAALMTPDSPLWAVLVAVACIGITGAFVWGPLATTANRNLPVQQAGAGAGVYNATRQVGAVIGSAAIAAVMSARIAAHMGPGAAEQFTGGAEGAAAKGGGGLPPQVAESLSAAFAESMFLPAGVLVIGALAALALEQMRHTRPVPPPR</sequence>
<feature type="transmembrane region" description="Helical" evidence="7">
    <location>
        <begin position="371"/>
        <end position="390"/>
    </location>
</feature>
<feature type="transmembrane region" description="Helical" evidence="7">
    <location>
        <begin position="177"/>
        <end position="197"/>
    </location>
</feature>
<dbReference type="CDD" id="cd17321">
    <property type="entry name" value="MFS_MMR_MDR_like"/>
    <property type="match status" value="1"/>
</dbReference>
<name>A0ABZ2MHI8_9MICO</name>
<feature type="transmembrane region" description="Helical" evidence="7">
    <location>
        <begin position="311"/>
        <end position="331"/>
    </location>
</feature>
<evidence type="ECO:0000313" key="10">
    <source>
        <dbReference type="Proteomes" id="UP001382727"/>
    </source>
</evidence>
<accession>A0ABZ2MHI8</accession>
<evidence type="ECO:0000256" key="3">
    <source>
        <dbReference type="ARBA" id="ARBA00022475"/>
    </source>
</evidence>
<proteinExistence type="predicted"/>
<evidence type="ECO:0000259" key="8">
    <source>
        <dbReference type="PROSITE" id="PS50850"/>
    </source>
</evidence>
<evidence type="ECO:0000256" key="2">
    <source>
        <dbReference type="ARBA" id="ARBA00022448"/>
    </source>
</evidence>
<dbReference type="PANTHER" id="PTHR42718:SF42">
    <property type="entry name" value="EXPORT PROTEIN"/>
    <property type="match status" value="1"/>
</dbReference>
<feature type="transmembrane region" description="Helical" evidence="7">
    <location>
        <begin position="147"/>
        <end position="165"/>
    </location>
</feature>
<feature type="domain" description="Major facilitator superfamily (MFS) profile" evidence="8">
    <location>
        <begin position="23"/>
        <end position="500"/>
    </location>
</feature>
<evidence type="ECO:0000256" key="7">
    <source>
        <dbReference type="SAM" id="Phobius"/>
    </source>
</evidence>
<reference evidence="9 10" key="1">
    <citation type="submission" date="2024-02" db="EMBL/GenBank/DDBJ databases">
        <title>Janibacter sp. nov., isolated from gut of marine sandworm.</title>
        <authorList>
            <person name="Kim B."/>
            <person name="Jun M.O."/>
            <person name="Shin N.-R."/>
        </authorList>
    </citation>
    <scope>NUCLEOTIDE SEQUENCE [LARGE SCALE GENOMIC DNA]</scope>
    <source>
        <strain evidence="9 10">A1S7</strain>
    </source>
</reference>
<evidence type="ECO:0000313" key="9">
    <source>
        <dbReference type="EMBL" id="WXB76540.1"/>
    </source>
</evidence>
<dbReference type="Gene3D" id="1.20.1720.10">
    <property type="entry name" value="Multidrug resistance protein D"/>
    <property type="match status" value="1"/>
</dbReference>
<dbReference type="RefSeq" id="WP_338749615.1">
    <property type="nucleotide sequence ID" value="NZ_CP144913.1"/>
</dbReference>
<feature type="transmembrane region" description="Helical" evidence="7">
    <location>
        <begin position="281"/>
        <end position="305"/>
    </location>
</feature>
<dbReference type="EMBL" id="CP144913">
    <property type="protein sequence ID" value="WXB76540.1"/>
    <property type="molecule type" value="Genomic_DNA"/>
</dbReference>
<feature type="transmembrane region" description="Helical" evidence="7">
    <location>
        <begin position="23"/>
        <end position="47"/>
    </location>
</feature>
<evidence type="ECO:0000256" key="1">
    <source>
        <dbReference type="ARBA" id="ARBA00004651"/>
    </source>
</evidence>
<keyword evidence="3" id="KW-1003">Cell membrane</keyword>
<organism evidence="9 10">
    <name type="scientific">Janibacter alittae</name>
    <dbReference type="NCBI Taxonomy" id="3115209"/>
    <lineage>
        <taxon>Bacteria</taxon>
        <taxon>Bacillati</taxon>
        <taxon>Actinomycetota</taxon>
        <taxon>Actinomycetes</taxon>
        <taxon>Micrococcales</taxon>
        <taxon>Intrasporangiaceae</taxon>
        <taxon>Janibacter</taxon>
    </lineage>
</organism>
<evidence type="ECO:0000256" key="4">
    <source>
        <dbReference type="ARBA" id="ARBA00022692"/>
    </source>
</evidence>
<gene>
    <name evidence="9" type="ORF">V1351_00355</name>
</gene>
<feature type="transmembrane region" description="Helical" evidence="7">
    <location>
        <begin position="209"/>
        <end position="226"/>
    </location>
</feature>
<feature type="transmembrane region" description="Helical" evidence="7">
    <location>
        <begin position="418"/>
        <end position="437"/>
    </location>
</feature>
<feature type="transmembrane region" description="Helical" evidence="7">
    <location>
        <begin position="59"/>
        <end position="77"/>
    </location>
</feature>
<feature type="transmembrane region" description="Helical" evidence="7">
    <location>
        <begin position="343"/>
        <end position="365"/>
    </location>
</feature>
<dbReference type="InterPro" id="IPR020846">
    <property type="entry name" value="MFS_dom"/>
</dbReference>
<keyword evidence="2" id="KW-0813">Transport</keyword>
<dbReference type="InterPro" id="IPR004638">
    <property type="entry name" value="EmrB-like"/>
</dbReference>
<feature type="transmembrane region" description="Helical" evidence="7">
    <location>
        <begin position="478"/>
        <end position="495"/>
    </location>
</feature>
<keyword evidence="5 7" id="KW-1133">Transmembrane helix</keyword>
<keyword evidence="6 7" id="KW-0472">Membrane</keyword>
<keyword evidence="10" id="KW-1185">Reference proteome</keyword>